<gene>
    <name evidence="2" type="primary">vgb [H]</name>
    <name evidence="2" type="ordered locus">TVNIR_1670</name>
</gene>
<sequence>MSKTSLGILATTCLAFLALSPQGSAAESGAAAPGKLTEWEVPWPNTRPRDPWVGPDGLVWFVGQIGDYVATLDPATGDFRRYDLDPGTGPHTVITNETGVWYAGNRAQHIGRIDPESAAIQKIVLPGNGRRDAHTMDFTRDDNIWFSVQHGNQVGFLDTGSLEITLHEIDTPTARPYGLMNDAQDQPWVTLFGSHRLATIRERGGEVTEIELPRTEARPRRPALTGDGRVWYVDFAHGYLGYYQPADGSIREWQTPGGPSDAPYAIAVDGQDRVWFSETGRIPNRLIAFDPESEAFLEPIELASGGGIIRHMTFHAPTETLWFGADTGTIGRIEVHP</sequence>
<dbReference type="AlphaFoldDB" id="L0DUR3"/>
<dbReference type="RefSeq" id="WP_015258462.1">
    <property type="nucleotide sequence ID" value="NC_019902.2"/>
</dbReference>
<dbReference type="PANTHER" id="PTHR40274">
    <property type="entry name" value="VIRGINIAMYCIN B LYASE"/>
    <property type="match status" value="1"/>
</dbReference>
<dbReference type="eggNOG" id="COG4257">
    <property type="taxonomic scope" value="Bacteria"/>
</dbReference>
<dbReference type="SUPFAM" id="SSF101898">
    <property type="entry name" value="NHL repeat"/>
    <property type="match status" value="1"/>
</dbReference>
<dbReference type="PANTHER" id="PTHR40274:SF3">
    <property type="entry name" value="VIRGINIAMYCIN B LYASE"/>
    <property type="match status" value="1"/>
</dbReference>
<reference evidence="2" key="1">
    <citation type="submission" date="2015-12" db="EMBL/GenBank/DDBJ databases">
        <authorList>
            <person name="Tikhonova T.V."/>
            <person name="Pavlov A.R."/>
            <person name="Beletsky A.V."/>
            <person name="Mardanov A.V."/>
            <person name="Sorokin D.Y."/>
            <person name="Ravin N.V."/>
            <person name="Popov V.O."/>
        </authorList>
    </citation>
    <scope>NUCLEOTIDE SEQUENCE</scope>
    <source>
        <strain evidence="2">DSM 14787</strain>
    </source>
</reference>
<accession>L0DUR3</accession>
<keyword evidence="2" id="KW-0456">Lyase</keyword>
<evidence type="ECO:0000256" key="1">
    <source>
        <dbReference type="SAM" id="SignalP"/>
    </source>
</evidence>
<dbReference type="Gene3D" id="2.130.10.10">
    <property type="entry name" value="YVTN repeat-like/Quinoprotein amine dehydrogenase"/>
    <property type="match status" value="2"/>
</dbReference>
<proteinExistence type="predicted"/>
<evidence type="ECO:0000313" key="3">
    <source>
        <dbReference type="Proteomes" id="UP000010809"/>
    </source>
</evidence>
<dbReference type="GO" id="GO:0016829">
    <property type="term" value="F:lyase activity"/>
    <property type="evidence" value="ECO:0007669"/>
    <property type="project" value="UniProtKB-KW"/>
</dbReference>
<protein>
    <submittedName>
        <fullName evidence="2">Streptogramin lyase, gluconolactonase family</fullName>
    </submittedName>
</protein>
<organism evidence="2 3">
    <name type="scientific">Thioalkalivibrio nitratireducens (strain DSM 14787 / UNIQEM 213 / ALEN2)</name>
    <dbReference type="NCBI Taxonomy" id="1255043"/>
    <lineage>
        <taxon>Bacteria</taxon>
        <taxon>Pseudomonadati</taxon>
        <taxon>Pseudomonadota</taxon>
        <taxon>Gammaproteobacteria</taxon>
        <taxon>Chromatiales</taxon>
        <taxon>Ectothiorhodospiraceae</taxon>
        <taxon>Thioalkalivibrio</taxon>
    </lineage>
</organism>
<keyword evidence="3" id="KW-1185">Reference proteome</keyword>
<keyword evidence="1" id="KW-0732">Signal</keyword>
<name>L0DUR3_THIND</name>
<evidence type="ECO:0000313" key="2">
    <source>
        <dbReference type="EMBL" id="AGA33334.1"/>
    </source>
</evidence>
<feature type="chain" id="PRO_5003941104" evidence="1">
    <location>
        <begin position="26"/>
        <end position="337"/>
    </location>
</feature>
<dbReference type="InterPro" id="IPR051344">
    <property type="entry name" value="Vgb"/>
</dbReference>
<dbReference type="KEGG" id="tni:TVNIR_1670"/>
<dbReference type="Pfam" id="PF24684">
    <property type="entry name" value="Vgb_lyase"/>
    <property type="match status" value="1"/>
</dbReference>
<dbReference type="EMBL" id="CP003989">
    <property type="protein sequence ID" value="AGA33334.1"/>
    <property type="molecule type" value="Genomic_DNA"/>
</dbReference>
<feature type="signal peptide" evidence="1">
    <location>
        <begin position="1"/>
        <end position="25"/>
    </location>
</feature>
<dbReference type="STRING" id="1255043.TVNIR_1670"/>
<dbReference type="PATRIC" id="fig|1255043.3.peg.1690"/>
<dbReference type="HOGENOM" id="CLU_054751_0_0_6"/>
<dbReference type="Proteomes" id="UP000010809">
    <property type="component" value="Chromosome"/>
</dbReference>
<dbReference type="InterPro" id="IPR015943">
    <property type="entry name" value="WD40/YVTN_repeat-like_dom_sf"/>
</dbReference>